<comment type="caution">
    <text evidence="1">The sequence shown here is derived from an EMBL/GenBank/DDBJ whole genome shotgun (WGS) entry which is preliminary data.</text>
</comment>
<evidence type="ECO:0000313" key="2">
    <source>
        <dbReference type="Proteomes" id="UP001552299"/>
    </source>
</evidence>
<dbReference type="AlphaFoldDB" id="A0ABD0V0C5"/>
<proteinExistence type="predicted"/>
<organism evidence="1 2">
    <name type="scientific">Dendrobium thyrsiflorum</name>
    <name type="common">Pinecone-like raceme dendrobium</name>
    <name type="synonym">Orchid</name>
    <dbReference type="NCBI Taxonomy" id="117978"/>
    <lineage>
        <taxon>Eukaryota</taxon>
        <taxon>Viridiplantae</taxon>
        <taxon>Streptophyta</taxon>
        <taxon>Embryophyta</taxon>
        <taxon>Tracheophyta</taxon>
        <taxon>Spermatophyta</taxon>
        <taxon>Magnoliopsida</taxon>
        <taxon>Liliopsida</taxon>
        <taxon>Asparagales</taxon>
        <taxon>Orchidaceae</taxon>
        <taxon>Epidendroideae</taxon>
        <taxon>Malaxideae</taxon>
        <taxon>Dendrobiinae</taxon>
        <taxon>Dendrobium</taxon>
    </lineage>
</organism>
<reference evidence="1 2" key="1">
    <citation type="journal article" date="2024" name="Plant Biotechnol. J.">
        <title>Dendrobium thyrsiflorum genome and its molecular insights into genes involved in important horticultural traits.</title>
        <authorList>
            <person name="Chen B."/>
            <person name="Wang J.Y."/>
            <person name="Zheng P.J."/>
            <person name="Li K.L."/>
            <person name="Liang Y.M."/>
            <person name="Chen X.F."/>
            <person name="Zhang C."/>
            <person name="Zhao X."/>
            <person name="He X."/>
            <person name="Zhang G.Q."/>
            <person name="Liu Z.J."/>
            <person name="Xu Q."/>
        </authorList>
    </citation>
    <scope>NUCLEOTIDE SEQUENCE [LARGE SCALE GENOMIC DNA]</scope>
    <source>
        <strain evidence="1">GZMU011</strain>
    </source>
</reference>
<gene>
    <name evidence="1" type="ORF">M5K25_010426</name>
</gene>
<dbReference type="Proteomes" id="UP001552299">
    <property type="component" value="Unassembled WGS sequence"/>
</dbReference>
<protein>
    <submittedName>
        <fullName evidence="1">Uncharacterized protein</fullName>
    </submittedName>
</protein>
<evidence type="ECO:0000313" key="1">
    <source>
        <dbReference type="EMBL" id="KAL0918419.1"/>
    </source>
</evidence>
<dbReference type="EMBL" id="JANQDX010000009">
    <property type="protein sequence ID" value="KAL0918419.1"/>
    <property type="molecule type" value="Genomic_DNA"/>
</dbReference>
<accession>A0ABD0V0C5</accession>
<name>A0ABD0V0C5_DENTH</name>
<sequence length="78" mass="8840">MTSGERMMKAFHWSIRGLLFISTEKTAFLSDRSFVFRTRKGNIAMNLYKRASVGATAREEEDDFLTELVEGIEGSSDV</sequence>
<keyword evidence="2" id="KW-1185">Reference proteome</keyword>